<evidence type="ECO:0000313" key="1">
    <source>
        <dbReference type="EMBL" id="KAF2632453.1"/>
    </source>
</evidence>
<organism evidence="1 2">
    <name type="scientific">Macroventuria anomochaeta</name>
    <dbReference type="NCBI Taxonomy" id="301207"/>
    <lineage>
        <taxon>Eukaryota</taxon>
        <taxon>Fungi</taxon>
        <taxon>Dikarya</taxon>
        <taxon>Ascomycota</taxon>
        <taxon>Pezizomycotina</taxon>
        <taxon>Dothideomycetes</taxon>
        <taxon>Pleosporomycetidae</taxon>
        <taxon>Pleosporales</taxon>
        <taxon>Pleosporineae</taxon>
        <taxon>Didymellaceae</taxon>
        <taxon>Macroventuria</taxon>
    </lineage>
</organism>
<protein>
    <submittedName>
        <fullName evidence="1">Uncharacterized protein</fullName>
    </submittedName>
</protein>
<evidence type="ECO:0000313" key="2">
    <source>
        <dbReference type="Proteomes" id="UP000799754"/>
    </source>
</evidence>
<reference evidence="1" key="1">
    <citation type="journal article" date="2020" name="Stud. Mycol.">
        <title>101 Dothideomycetes genomes: a test case for predicting lifestyles and emergence of pathogens.</title>
        <authorList>
            <person name="Haridas S."/>
            <person name="Albert R."/>
            <person name="Binder M."/>
            <person name="Bloem J."/>
            <person name="Labutti K."/>
            <person name="Salamov A."/>
            <person name="Andreopoulos B."/>
            <person name="Baker S."/>
            <person name="Barry K."/>
            <person name="Bills G."/>
            <person name="Bluhm B."/>
            <person name="Cannon C."/>
            <person name="Castanera R."/>
            <person name="Culley D."/>
            <person name="Daum C."/>
            <person name="Ezra D."/>
            <person name="Gonzalez J."/>
            <person name="Henrissat B."/>
            <person name="Kuo A."/>
            <person name="Liang C."/>
            <person name="Lipzen A."/>
            <person name="Lutzoni F."/>
            <person name="Magnuson J."/>
            <person name="Mondo S."/>
            <person name="Nolan M."/>
            <person name="Ohm R."/>
            <person name="Pangilinan J."/>
            <person name="Park H.-J."/>
            <person name="Ramirez L."/>
            <person name="Alfaro M."/>
            <person name="Sun H."/>
            <person name="Tritt A."/>
            <person name="Yoshinaga Y."/>
            <person name="Zwiers L.-H."/>
            <person name="Turgeon B."/>
            <person name="Goodwin S."/>
            <person name="Spatafora J."/>
            <person name="Crous P."/>
            <person name="Grigoriev I."/>
        </authorList>
    </citation>
    <scope>NUCLEOTIDE SEQUENCE</scope>
    <source>
        <strain evidence="1">CBS 525.71</strain>
    </source>
</reference>
<dbReference type="Proteomes" id="UP000799754">
    <property type="component" value="Unassembled WGS sequence"/>
</dbReference>
<sequence length="204" mass="23490">MQKERGCSYYAGLWQDTILKDLLWYCEEVCTRPTAYRALTWSWASKMGGSSWTPELVYGAERFIHDAKVTCISTEPVSDDAFRSDLIRQALPPRAVHESSREDKTWGVQDLSFVCQHREERCWVNKKLREIRNGTYESDNVFCGKVLAVLIGVSYHDTAIRTYSLAFKEAGSLHERVRYQIWTGWSDGAKIFDRVGSKFLIEVG</sequence>
<proteinExistence type="predicted"/>
<dbReference type="EMBL" id="MU006703">
    <property type="protein sequence ID" value="KAF2632453.1"/>
    <property type="molecule type" value="Genomic_DNA"/>
</dbReference>
<keyword evidence="2" id="KW-1185">Reference proteome</keyword>
<gene>
    <name evidence="1" type="ORF">BU25DRAFT_152027</name>
</gene>
<name>A0ACB6SGI9_9PLEO</name>
<accession>A0ACB6SGI9</accession>
<comment type="caution">
    <text evidence="1">The sequence shown here is derived from an EMBL/GenBank/DDBJ whole genome shotgun (WGS) entry which is preliminary data.</text>
</comment>